<dbReference type="EMBL" id="ML120445">
    <property type="protein sequence ID" value="RPA93909.1"/>
    <property type="molecule type" value="Genomic_DNA"/>
</dbReference>
<feature type="non-terminal residue" evidence="1">
    <location>
        <position position="1"/>
    </location>
</feature>
<feature type="non-terminal residue" evidence="1">
    <location>
        <position position="58"/>
    </location>
</feature>
<dbReference type="Proteomes" id="UP000276215">
    <property type="component" value="Unassembled WGS sequence"/>
</dbReference>
<gene>
    <name evidence="1" type="ORF">L873DRAFT_1815235</name>
</gene>
<proteinExistence type="predicted"/>
<name>A0A3N4J6I8_9PEZI</name>
<accession>A0A3N4J6I8</accession>
<protein>
    <submittedName>
        <fullName evidence="1">Uncharacterized protein</fullName>
    </submittedName>
</protein>
<evidence type="ECO:0000313" key="1">
    <source>
        <dbReference type="EMBL" id="RPA93909.1"/>
    </source>
</evidence>
<keyword evidence="2" id="KW-1185">Reference proteome</keyword>
<reference evidence="1 2" key="1">
    <citation type="journal article" date="2018" name="Nat. Ecol. Evol.">
        <title>Pezizomycetes genomes reveal the molecular basis of ectomycorrhizal truffle lifestyle.</title>
        <authorList>
            <person name="Murat C."/>
            <person name="Payen T."/>
            <person name="Noel B."/>
            <person name="Kuo A."/>
            <person name="Morin E."/>
            <person name="Chen J."/>
            <person name="Kohler A."/>
            <person name="Krizsan K."/>
            <person name="Balestrini R."/>
            <person name="Da Silva C."/>
            <person name="Montanini B."/>
            <person name="Hainaut M."/>
            <person name="Levati E."/>
            <person name="Barry K.W."/>
            <person name="Belfiori B."/>
            <person name="Cichocki N."/>
            <person name="Clum A."/>
            <person name="Dockter R.B."/>
            <person name="Fauchery L."/>
            <person name="Guy J."/>
            <person name="Iotti M."/>
            <person name="Le Tacon F."/>
            <person name="Lindquist E.A."/>
            <person name="Lipzen A."/>
            <person name="Malagnac F."/>
            <person name="Mello A."/>
            <person name="Molinier V."/>
            <person name="Miyauchi S."/>
            <person name="Poulain J."/>
            <person name="Riccioni C."/>
            <person name="Rubini A."/>
            <person name="Sitrit Y."/>
            <person name="Splivallo R."/>
            <person name="Traeger S."/>
            <person name="Wang M."/>
            <person name="Zifcakova L."/>
            <person name="Wipf D."/>
            <person name="Zambonelli A."/>
            <person name="Paolocci F."/>
            <person name="Nowrousian M."/>
            <person name="Ottonello S."/>
            <person name="Baldrian P."/>
            <person name="Spatafora J.W."/>
            <person name="Henrissat B."/>
            <person name="Nagy L.G."/>
            <person name="Aury J.M."/>
            <person name="Wincker P."/>
            <person name="Grigoriev I.V."/>
            <person name="Bonfante P."/>
            <person name="Martin F.M."/>
        </authorList>
    </citation>
    <scope>NUCLEOTIDE SEQUENCE [LARGE SCALE GENOMIC DNA]</scope>
    <source>
        <strain evidence="1 2">120613-1</strain>
    </source>
</reference>
<dbReference type="AlphaFoldDB" id="A0A3N4J6I8"/>
<evidence type="ECO:0000313" key="2">
    <source>
        <dbReference type="Proteomes" id="UP000276215"/>
    </source>
</evidence>
<sequence length="58" mass="6272">TIPEVLLILGLGKFVDCDPTKLRPGVCLRSDHARDKPGNTLSKAPQANNSVGYRNVIL</sequence>
<organism evidence="1 2">
    <name type="scientific">Choiromyces venosus 120613-1</name>
    <dbReference type="NCBI Taxonomy" id="1336337"/>
    <lineage>
        <taxon>Eukaryota</taxon>
        <taxon>Fungi</taxon>
        <taxon>Dikarya</taxon>
        <taxon>Ascomycota</taxon>
        <taxon>Pezizomycotina</taxon>
        <taxon>Pezizomycetes</taxon>
        <taxon>Pezizales</taxon>
        <taxon>Tuberaceae</taxon>
        <taxon>Choiromyces</taxon>
    </lineage>
</organism>